<dbReference type="HAMAP" id="MF_00405">
    <property type="entry name" value="FabA"/>
    <property type="match status" value="1"/>
</dbReference>
<protein>
    <recommendedName>
        <fullName evidence="13">3-hydroxydecanoyl-[acyl-carrier-protein] dehydratase</fullName>
        <ecNumber evidence="13">4.2.1.59</ecNumber>
    </recommendedName>
    <alternativeName>
        <fullName evidence="13">3-hydroxyacyl-[acyl-carrier-protein] dehydratase FabA</fullName>
    </alternativeName>
    <alternativeName>
        <fullName evidence="13">Beta-hydroxydecanoyl thioester dehydrase</fullName>
    </alternativeName>
    <alternativeName>
        <fullName evidence="13">Trans-2-decenoyl-[acyl-carrier-protein] isomerase</fullName>
        <ecNumber evidence="13">5.3.3.14</ecNumber>
    </alternativeName>
</protein>
<dbReference type="GO" id="GO:0034017">
    <property type="term" value="F:trans-2-decenoyl-acyl-carrier-protein isomerase activity"/>
    <property type="evidence" value="ECO:0007669"/>
    <property type="project" value="UniProtKB-EC"/>
</dbReference>
<evidence type="ECO:0000256" key="12">
    <source>
        <dbReference type="ARBA" id="ARBA00023239"/>
    </source>
</evidence>
<comment type="similarity">
    <text evidence="4 13">Belongs to the thioester dehydratase family. FabA subfamily.</text>
</comment>
<dbReference type="Proteomes" id="UP001201273">
    <property type="component" value="Unassembled WGS sequence"/>
</dbReference>
<dbReference type="EMBL" id="JAIMJA010000009">
    <property type="protein sequence ID" value="MCE2595203.1"/>
    <property type="molecule type" value="Genomic_DNA"/>
</dbReference>
<comment type="caution">
    <text evidence="14">The sequence shown here is derived from an EMBL/GenBank/DDBJ whole genome shotgun (WGS) entry which is preliminary data.</text>
</comment>
<dbReference type="Pfam" id="PF07977">
    <property type="entry name" value="FabA"/>
    <property type="match status" value="1"/>
</dbReference>
<feature type="active site" evidence="13">
    <location>
        <position position="75"/>
    </location>
</feature>
<dbReference type="NCBIfam" id="TIGR01749">
    <property type="entry name" value="fabA"/>
    <property type="match status" value="1"/>
</dbReference>
<name>A0ABS8WBW4_9GAMM</name>
<dbReference type="InterPro" id="IPR029069">
    <property type="entry name" value="HotDog_dom_sf"/>
</dbReference>
<comment type="subcellular location">
    <subcellularLocation>
        <location evidence="2 13">Cytoplasm</location>
    </subcellularLocation>
</comment>
<evidence type="ECO:0000256" key="6">
    <source>
        <dbReference type="ARBA" id="ARBA00022490"/>
    </source>
</evidence>
<organism evidence="14 15">
    <name type="scientific">Motilimonas cestriensis</name>
    <dbReference type="NCBI Taxonomy" id="2742685"/>
    <lineage>
        <taxon>Bacteria</taxon>
        <taxon>Pseudomonadati</taxon>
        <taxon>Pseudomonadota</taxon>
        <taxon>Gammaproteobacteria</taxon>
        <taxon>Alteromonadales</taxon>
        <taxon>Alteromonadales genera incertae sedis</taxon>
        <taxon>Motilimonas</taxon>
    </lineage>
</organism>
<gene>
    <name evidence="13 14" type="primary">fabA</name>
    <name evidence="14" type="ORF">K6Y31_10280</name>
</gene>
<proteinExistence type="inferred from homology"/>
<evidence type="ECO:0000256" key="2">
    <source>
        <dbReference type="ARBA" id="ARBA00004496"/>
    </source>
</evidence>
<evidence type="ECO:0000256" key="8">
    <source>
        <dbReference type="ARBA" id="ARBA00022832"/>
    </source>
</evidence>
<sequence length="176" mass="19458">MTSQKDLGKNAYTKEELQACGRGELFGESNCQLPVDNMLMMDRILKINETDGEHGKGEIIAELDINRDLWFFDCHFPGDPVMPGCLGLDAMWQLVGFFLGWSGGPGKGRALGVGEVKFTGQILPTSKKVTYKITMKRVIMRKLVMGIADGEVSVDGRVIYTAKDLKVGLFKDTDSF</sequence>
<evidence type="ECO:0000256" key="7">
    <source>
        <dbReference type="ARBA" id="ARBA00022516"/>
    </source>
</evidence>
<keyword evidence="12 13" id="KW-0456">Lyase</keyword>
<evidence type="ECO:0000256" key="4">
    <source>
        <dbReference type="ARBA" id="ARBA00006714"/>
    </source>
</evidence>
<evidence type="ECO:0000256" key="13">
    <source>
        <dbReference type="HAMAP-Rule" id="MF_00405"/>
    </source>
</evidence>
<keyword evidence="6 13" id="KW-0963">Cytoplasm</keyword>
<keyword evidence="11 13" id="KW-0413">Isomerase</keyword>
<dbReference type="Gene3D" id="3.10.129.10">
    <property type="entry name" value="Hotdog Thioesterase"/>
    <property type="match status" value="1"/>
</dbReference>
<comment type="catalytic activity">
    <reaction evidence="1 13">
        <text>a (3R)-hydroxyacyl-[ACP] = a (2E)-enoyl-[ACP] + H2O</text>
        <dbReference type="Rhea" id="RHEA:13097"/>
        <dbReference type="Rhea" id="RHEA-COMP:9925"/>
        <dbReference type="Rhea" id="RHEA-COMP:9945"/>
        <dbReference type="ChEBI" id="CHEBI:15377"/>
        <dbReference type="ChEBI" id="CHEBI:78784"/>
        <dbReference type="ChEBI" id="CHEBI:78827"/>
        <dbReference type="EC" id="4.2.1.59"/>
    </reaction>
</comment>
<dbReference type="InterPro" id="IPR010083">
    <property type="entry name" value="FabA"/>
</dbReference>
<comment type="catalytic activity">
    <reaction evidence="13">
        <text>(3R)-hydroxydecanoyl-[ACP] = (2E)-decenoyl-[ACP] + H2O</text>
        <dbReference type="Rhea" id="RHEA:41860"/>
        <dbReference type="Rhea" id="RHEA-COMP:9638"/>
        <dbReference type="Rhea" id="RHEA-COMP:9639"/>
        <dbReference type="ChEBI" id="CHEBI:15377"/>
        <dbReference type="ChEBI" id="CHEBI:78466"/>
        <dbReference type="ChEBI" id="CHEBI:78467"/>
    </reaction>
</comment>
<evidence type="ECO:0000256" key="3">
    <source>
        <dbReference type="ARBA" id="ARBA00005194"/>
    </source>
</evidence>
<dbReference type="NCBIfam" id="NF003509">
    <property type="entry name" value="PRK05174.1"/>
    <property type="match status" value="1"/>
</dbReference>
<evidence type="ECO:0000256" key="10">
    <source>
        <dbReference type="ARBA" id="ARBA00023160"/>
    </source>
</evidence>
<keyword evidence="8 13" id="KW-0276">Fatty acid metabolism</keyword>
<evidence type="ECO:0000256" key="1">
    <source>
        <dbReference type="ARBA" id="ARBA00001055"/>
    </source>
</evidence>
<dbReference type="PANTHER" id="PTHR30272">
    <property type="entry name" value="3-HYDROXYACYL-[ACYL-CARRIER-PROTEIN] DEHYDRATASE"/>
    <property type="match status" value="1"/>
</dbReference>
<dbReference type="InterPro" id="IPR013114">
    <property type="entry name" value="FabA_FabZ"/>
</dbReference>
<dbReference type="EC" id="4.2.1.59" evidence="13"/>
<dbReference type="SUPFAM" id="SSF54637">
    <property type="entry name" value="Thioesterase/thiol ester dehydrase-isomerase"/>
    <property type="match status" value="1"/>
</dbReference>
<evidence type="ECO:0000313" key="15">
    <source>
        <dbReference type="Proteomes" id="UP001201273"/>
    </source>
</evidence>
<keyword evidence="9 13" id="KW-0443">Lipid metabolism</keyword>
<evidence type="ECO:0000313" key="14">
    <source>
        <dbReference type="EMBL" id="MCE2595203.1"/>
    </source>
</evidence>
<comment type="function">
    <text evidence="13">Necessary for the introduction of cis unsaturation into fatty acids. Catalyzes the dehydration of (3R)-3-hydroxydecanoyl-ACP to E-(2)-decenoyl-ACP and then its isomerization to Z-(3)-decenoyl-ACP. Can catalyze the dehydratase reaction for beta-hydroxyacyl-ACPs with saturated chain lengths up to 16:0, being most active on intermediate chain length.</text>
</comment>
<keyword evidence="7 13" id="KW-0444">Lipid biosynthesis</keyword>
<dbReference type="GO" id="GO:0019171">
    <property type="term" value="F:(3R)-hydroxyacyl-[acyl-carrier-protein] dehydratase activity"/>
    <property type="evidence" value="ECO:0007669"/>
    <property type="project" value="UniProtKB-EC"/>
</dbReference>
<comment type="catalytic activity">
    <reaction evidence="13">
        <text>(2E)-decenoyl-[ACP] = (3Z)-decenoyl-[ACP]</text>
        <dbReference type="Rhea" id="RHEA:23568"/>
        <dbReference type="Rhea" id="RHEA-COMP:9639"/>
        <dbReference type="Rhea" id="RHEA-COMP:9927"/>
        <dbReference type="ChEBI" id="CHEBI:78467"/>
        <dbReference type="ChEBI" id="CHEBI:78798"/>
        <dbReference type="EC" id="5.3.3.14"/>
    </reaction>
</comment>
<evidence type="ECO:0000256" key="11">
    <source>
        <dbReference type="ARBA" id="ARBA00023235"/>
    </source>
</evidence>
<dbReference type="RefSeq" id="WP_233052698.1">
    <property type="nucleotide sequence ID" value="NZ_JAIMJA010000009.1"/>
</dbReference>
<keyword evidence="15" id="KW-1185">Reference proteome</keyword>
<accession>A0ABS8WBW4</accession>
<evidence type="ECO:0000256" key="9">
    <source>
        <dbReference type="ARBA" id="ARBA00023098"/>
    </source>
</evidence>
<dbReference type="EC" id="5.3.3.14" evidence="13"/>
<comment type="pathway">
    <text evidence="3 13">Lipid metabolism; fatty acid biosynthesis.</text>
</comment>
<dbReference type="PANTHER" id="PTHR30272:SF8">
    <property type="entry name" value="3-HYDROXYDECANOYL-[ACYL-CARRIER-PROTEIN] DEHYDRATASE"/>
    <property type="match status" value="1"/>
</dbReference>
<reference evidence="14 15" key="1">
    <citation type="journal article" date="2022" name="Environ. Microbiol. Rep.">
        <title>Eco-phylogenetic analyses reveal divergent evolution of vitamin B12 metabolism in the marine bacterial family 'Psychromonadaceae'.</title>
        <authorList>
            <person name="Jin X."/>
            <person name="Yang Y."/>
            <person name="Cao H."/>
            <person name="Gao B."/>
            <person name="Zhao Z."/>
        </authorList>
    </citation>
    <scope>NUCLEOTIDE SEQUENCE [LARGE SCALE GENOMIC DNA]</scope>
    <source>
        <strain evidence="14 15">MKS20</strain>
    </source>
</reference>
<keyword evidence="10 13" id="KW-0275">Fatty acid biosynthesis</keyword>
<dbReference type="CDD" id="cd01287">
    <property type="entry name" value="FabA"/>
    <property type="match status" value="1"/>
</dbReference>
<evidence type="ECO:0000256" key="5">
    <source>
        <dbReference type="ARBA" id="ARBA00011738"/>
    </source>
</evidence>
<comment type="subunit">
    <text evidence="5 13">Homodimer.</text>
</comment>